<feature type="compositionally biased region" description="Pro residues" evidence="1">
    <location>
        <begin position="109"/>
        <end position="136"/>
    </location>
</feature>
<evidence type="ECO:0000313" key="3">
    <source>
        <dbReference type="Proteomes" id="UP000579812"/>
    </source>
</evidence>
<dbReference type="PANTHER" id="PTHR35077:SF2">
    <property type="entry name" value="SIMILAR TO AI661453 PROTEIN"/>
    <property type="match status" value="1"/>
</dbReference>
<comment type="caution">
    <text evidence="2">The sequence shown here is derived from an EMBL/GenBank/DDBJ whole genome shotgun (WGS) entry which is preliminary data.</text>
</comment>
<gene>
    <name evidence="2" type="ORF">G5714_021134</name>
</gene>
<name>A0A7J6BQE5_9TELE</name>
<dbReference type="AlphaFoldDB" id="A0A7J6BQE5"/>
<sequence length="189" mass="20248">MKKGSLNFLGRKNQSLFGTNVEFKDMDKVELVLDSAAIPESGTASVRSRPTVKHFTSSDSVQGFAVPTPKVPVLPPFNEPKINGTGSTTNLPNGRILSVPDLLQGEILIPPPPSSAPPPPPPFSAPPLPSFIPPSPQFSGEMDPSLDRASLHPSNDAPKTTITYQFRLQHRFRLGLPQTSSNASSKTSI</sequence>
<evidence type="ECO:0000313" key="2">
    <source>
        <dbReference type="EMBL" id="KAF4097126.1"/>
    </source>
</evidence>
<reference evidence="2 3" key="1">
    <citation type="submission" date="2020-04" db="EMBL/GenBank/DDBJ databases">
        <title>Chromosome-level genome assembly of a cyprinid fish Onychostoma macrolepis by integration of Nanopore Sequencing, Bionano and Hi-C technology.</title>
        <authorList>
            <person name="Wang D."/>
        </authorList>
    </citation>
    <scope>NUCLEOTIDE SEQUENCE [LARGE SCALE GENOMIC DNA]</scope>
    <source>
        <strain evidence="2">SWU-2019</strain>
        <tissue evidence="2">Muscle</tissue>
    </source>
</reference>
<dbReference type="EMBL" id="JAAMOB010000022">
    <property type="protein sequence ID" value="KAF4097126.1"/>
    <property type="molecule type" value="Genomic_DNA"/>
</dbReference>
<keyword evidence="3" id="KW-1185">Reference proteome</keyword>
<organism evidence="2 3">
    <name type="scientific">Onychostoma macrolepis</name>
    <dbReference type="NCBI Taxonomy" id="369639"/>
    <lineage>
        <taxon>Eukaryota</taxon>
        <taxon>Metazoa</taxon>
        <taxon>Chordata</taxon>
        <taxon>Craniata</taxon>
        <taxon>Vertebrata</taxon>
        <taxon>Euteleostomi</taxon>
        <taxon>Actinopterygii</taxon>
        <taxon>Neopterygii</taxon>
        <taxon>Teleostei</taxon>
        <taxon>Ostariophysi</taxon>
        <taxon>Cypriniformes</taxon>
        <taxon>Cyprinidae</taxon>
        <taxon>Acrossocheilinae</taxon>
        <taxon>Onychostoma</taxon>
    </lineage>
</organism>
<dbReference type="Proteomes" id="UP000579812">
    <property type="component" value="Unassembled WGS sequence"/>
</dbReference>
<protein>
    <submittedName>
        <fullName evidence="2">Uncharacterized protein</fullName>
    </submittedName>
</protein>
<feature type="region of interest" description="Disordered" evidence="1">
    <location>
        <begin position="106"/>
        <end position="161"/>
    </location>
</feature>
<dbReference type="PANTHER" id="PTHR35077">
    <property type="entry name" value="SIMILAR TO AI661453 PROTEIN"/>
    <property type="match status" value="1"/>
</dbReference>
<accession>A0A7J6BQE5</accession>
<proteinExistence type="predicted"/>
<evidence type="ECO:0000256" key="1">
    <source>
        <dbReference type="SAM" id="MobiDB-lite"/>
    </source>
</evidence>